<dbReference type="RefSeq" id="WP_021703537.1">
    <property type="nucleotide sequence ID" value="NZ_BATJ01000001.1"/>
</dbReference>
<dbReference type="Gene3D" id="3.40.630.30">
    <property type="match status" value="1"/>
</dbReference>
<proteinExistence type="predicted"/>
<evidence type="ECO:0000259" key="1">
    <source>
        <dbReference type="PROSITE" id="PS51186"/>
    </source>
</evidence>
<dbReference type="GO" id="GO:0016747">
    <property type="term" value="F:acyltransferase activity, transferring groups other than amino-acyl groups"/>
    <property type="evidence" value="ECO:0007669"/>
    <property type="project" value="InterPro"/>
</dbReference>
<dbReference type="AlphaFoldDB" id="U2ZVS5"/>
<dbReference type="InterPro" id="IPR016181">
    <property type="entry name" value="Acyl_CoA_acyltransferase"/>
</dbReference>
<reference evidence="2 3" key="1">
    <citation type="submission" date="2013-09" db="EMBL/GenBank/DDBJ databases">
        <title>Whole genome shotgun sequence of Vibrio proteolyticus NBRC 13287.</title>
        <authorList>
            <person name="Isaki S."/>
            <person name="Hosoyama A."/>
            <person name="Numata M."/>
            <person name="Hashimoto M."/>
            <person name="Hosoyama Y."/>
            <person name="Tsuchikane K."/>
            <person name="Noguchi M."/>
            <person name="Hirakata S."/>
            <person name="Ichikawa N."/>
            <person name="Ohji S."/>
            <person name="Yamazoe A."/>
            <person name="Fujita N."/>
        </authorList>
    </citation>
    <scope>NUCLEOTIDE SEQUENCE [LARGE SCALE GENOMIC DNA]</scope>
    <source>
        <strain evidence="2 3">NBRC 13287</strain>
    </source>
</reference>
<evidence type="ECO:0000313" key="3">
    <source>
        <dbReference type="Proteomes" id="UP000016570"/>
    </source>
</evidence>
<protein>
    <recommendedName>
        <fullName evidence="1">N-acetyltransferase domain-containing protein</fullName>
    </recommendedName>
</protein>
<accession>U2ZVS5</accession>
<gene>
    <name evidence="2" type="ORF">VPR01S_01_03180</name>
</gene>
<name>U2ZVS5_VIBPR</name>
<dbReference type="eggNOG" id="COG0456">
    <property type="taxonomic scope" value="Bacteria"/>
</dbReference>
<dbReference type="STRING" id="1219065.VPR01S_01_03180"/>
<dbReference type="PROSITE" id="PS51186">
    <property type="entry name" value="GNAT"/>
    <property type="match status" value="1"/>
</dbReference>
<evidence type="ECO:0000313" key="2">
    <source>
        <dbReference type="EMBL" id="GAD65545.1"/>
    </source>
</evidence>
<keyword evidence="3" id="KW-1185">Reference proteome</keyword>
<dbReference type="Proteomes" id="UP000016570">
    <property type="component" value="Unassembled WGS sequence"/>
</dbReference>
<comment type="caution">
    <text evidence="2">The sequence shown here is derived from an EMBL/GenBank/DDBJ whole genome shotgun (WGS) entry which is preliminary data.</text>
</comment>
<dbReference type="EMBL" id="BATJ01000001">
    <property type="protein sequence ID" value="GAD65545.1"/>
    <property type="molecule type" value="Genomic_DNA"/>
</dbReference>
<feature type="domain" description="N-acetyltransferase" evidence="1">
    <location>
        <begin position="126"/>
        <end position="258"/>
    </location>
</feature>
<sequence length="258" mass="28922">MAQTRNTDVTQRAYDTYFSFNNARTLSTAVASELRLVREAGYVAYIDPTRRYDNQVFVSSSLAEIELQQALERYGPDTPPEVIVEPQAVSMTLSNALFERGYLPSFSHQFLSLSLEQPTPSYNPSLRVERWGSEKADAFLDLLTTSGARCEPEVWAQKRHLYCSDQFRCFVAFIDETPCAWGTSFIAEECAILANAFTQEAFRACGCQTALLRARIQDAQQLGVKLVLTDVLAGSVSADNCFKAGFSTDTIRTVWEKR</sequence>
<organism evidence="2 3">
    <name type="scientific">Vibrio proteolyticus NBRC 13287</name>
    <dbReference type="NCBI Taxonomy" id="1219065"/>
    <lineage>
        <taxon>Bacteria</taxon>
        <taxon>Pseudomonadati</taxon>
        <taxon>Pseudomonadota</taxon>
        <taxon>Gammaproteobacteria</taxon>
        <taxon>Vibrionales</taxon>
        <taxon>Vibrionaceae</taxon>
        <taxon>Vibrio</taxon>
    </lineage>
</organism>
<dbReference type="SUPFAM" id="SSF55729">
    <property type="entry name" value="Acyl-CoA N-acyltransferases (Nat)"/>
    <property type="match status" value="1"/>
</dbReference>
<dbReference type="InterPro" id="IPR000182">
    <property type="entry name" value="GNAT_dom"/>
</dbReference>
<dbReference type="Pfam" id="PF00583">
    <property type="entry name" value="Acetyltransf_1"/>
    <property type="match status" value="1"/>
</dbReference>